<dbReference type="Proteomes" id="UP000304880">
    <property type="component" value="Unassembled WGS sequence"/>
</dbReference>
<feature type="domain" description="Aerobactin siderophore biosynthesis IucA/IucC N-terminal" evidence="3">
    <location>
        <begin position="114"/>
        <end position="314"/>
    </location>
</feature>
<comment type="similarity">
    <text evidence="1">Belongs to the IucA/IucC family.</text>
</comment>
<dbReference type="CDD" id="cd04433">
    <property type="entry name" value="AFD_class_I"/>
    <property type="match status" value="1"/>
</dbReference>
<dbReference type="InterPro" id="IPR007310">
    <property type="entry name" value="Aerobactin_biosyn_IucA/IucC_N"/>
</dbReference>
<keyword evidence="6" id="KW-1185">Reference proteome</keyword>
<name>A0A5C4R892_9RHOB</name>
<reference evidence="5 6" key="1">
    <citation type="submission" date="2019-06" db="EMBL/GenBank/DDBJ databases">
        <authorList>
            <person name="Li J."/>
        </authorList>
    </citation>
    <scope>NUCLEOTIDE SEQUENCE [LARGE SCALE GENOMIC DNA]</scope>
    <source>
        <strain evidence="5 6">CGMCC 1.8012</strain>
    </source>
</reference>
<dbReference type="InterPro" id="IPR037455">
    <property type="entry name" value="LucA/IucC-like"/>
</dbReference>
<dbReference type="PANTHER" id="PTHR34384">
    <property type="entry name" value="L-2,3-DIAMINOPROPANOATE--CITRATE LIGASE"/>
    <property type="match status" value="1"/>
</dbReference>
<dbReference type="Gene3D" id="6.10.250.3370">
    <property type="match status" value="1"/>
</dbReference>
<comment type="caution">
    <text evidence="5">The sequence shown here is derived from an EMBL/GenBank/DDBJ whole genome shotgun (WGS) entry which is preliminary data.</text>
</comment>
<dbReference type="Pfam" id="PF04183">
    <property type="entry name" value="IucA_IucC"/>
    <property type="match status" value="1"/>
</dbReference>
<dbReference type="Gene3D" id="1.10.510.40">
    <property type="match status" value="1"/>
</dbReference>
<evidence type="ECO:0000259" key="2">
    <source>
        <dbReference type="Pfam" id="PF00501"/>
    </source>
</evidence>
<protein>
    <submittedName>
        <fullName evidence="5">AMP-binding protein</fullName>
    </submittedName>
</protein>
<organism evidence="5 6">
    <name type="scientific">Paracoccus haeundaensis</name>
    <dbReference type="NCBI Taxonomy" id="225362"/>
    <lineage>
        <taxon>Bacteria</taxon>
        <taxon>Pseudomonadati</taxon>
        <taxon>Pseudomonadota</taxon>
        <taxon>Alphaproteobacteria</taxon>
        <taxon>Rhodobacterales</taxon>
        <taxon>Paracoccaceae</taxon>
        <taxon>Paracoccus</taxon>
    </lineage>
</organism>
<dbReference type="SUPFAM" id="SSF56801">
    <property type="entry name" value="Acetyl-CoA synthetase-like"/>
    <property type="match status" value="1"/>
</dbReference>
<dbReference type="PANTHER" id="PTHR34384:SF5">
    <property type="entry name" value="L-2,3-DIAMINOPROPANOATE--CITRATE LIGASE"/>
    <property type="match status" value="1"/>
</dbReference>
<dbReference type="AlphaFoldDB" id="A0A5C4R892"/>
<evidence type="ECO:0000259" key="3">
    <source>
        <dbReference type="Pfam" id="PF04183"/>
    </source>
</evidence>
<dbReference type="InterPro" id="IPR020845">
    <property type="entry name" value="AMP-binding_CS"/>
</dbReference>
<dbReference type="Gene3D" id="3.40.50.12780">
    <property type="entry name" value="N-terminal domain of ligase-like"/>
    <property type="match status" value="1"/>
</dbReference>
<dbReference type="Pfam" id="PF00501">
    <property type="entry name" value="AMP-binding"/>
    <property type="match status" value="1"/>
</dbReference>
<evidence type="ECO:0000259" key="4">
    <source>
        <dbReference type="Pfam" id="PF06276"/>
    </source>
</evidence>
<dbReference type="EMBL" id="VDDC01000012">
    <property type="protein sequence ID" value="TNH39874.1"/>
    <property type="molecule type" value="Genomic_DNA"/>
</dbReference>
<feature type="domain" description="Aerobactin siderophore biosynthesis IucA/IucC-like C-terminal" evidence="4">
    <location>
        <begin position="337"/>
        <end position="464"/>
    </location>
</feature>
<evidence type="ECO:0000313" key="6">
    <source>
        <dbReference type="Proteomes" id="UP000304880"/>
    </source>
</evidence>
<dbReference type="GO" id="GO:0016881">
    <property type="term" value="F:acid-amino acid ligase activity"/>
    <property type="evidence" value="ECO:0007669"/>
    <property type="project" value="UniProtKB-ARBA"/>
</dbReference>
<evidence type="ECO:0000313" key="5">
    <source>
        <dbReference type="EMBL" id="TNH39874.1"/>
    </source>
</evidence>
<dbReference type="InterPro" id="IPR000873">
    <property type="entry name" value="AMP-dep_synth/lig_dom"/>
</dbReference>
<dbReference type="Gene3D" id="3.30.300.30">
    <property type="match status" value="1"/>
</dbReference>
<proteinExistence type="inferred from homology"/>
<evidence type="ECO:0000256" key="1">
    <source>
        <dbReference type="ARBA" id="ARBA00007832"/>
    </source>
</evidence>
<gene>
    <name evidence="5" type="ORF">FHD67_07760</name>
</gene>
<dbReference type="InterPro" id="IPR045851">
    <property type="entry name" value="AMP-bd_C_sf"/>
</dbReference>
<accession>A0A5C4R892</accession>
<dbReference type="InterPro" id="IPR022770">
    <property type="entry name" value="IucA/IucC-like_C"/>
</dbReference>
<dbReference type="PROSITE" id="PS00455">
    <property type="entry name" value="AMP_BINDING"/>
    <property type="match status" value="1"/>
</dbReference>
<sequence>MPGCCQMSPETRALRQTIEALAFEGILRPAQGGWTVGDLAIRAPHRLQASGRVRLLDDPRDTTGGLLKPDDLERALAKAGHDPAALMTAMRRSAHFLRAAGPVRDNRLSLKGPALEASLIEGHPYHPGFKTRAGFSDADNAAFGPEGGRTIVPVWLSVDPAIVTRAGTDPAQGWAPPGAIPVHPWQWRCLQRDPAVQALMARGALRAPPVDGPRMQATASLRTLAACDGGDHLKLSLGVGVTSSVRDLVPWSVAVAPAISDWLGRVVASDQHLAGLTILPEHGAAIVARDLLGGRLAAIRRSPPPPGAMPLSALSLTQSDGRALIAPWLAAHGTHAWTARLLTILQPAWRLMTHHGIALEAHGQNLLITHDGGWPTGLVARDFSESLEYLPDRLSLPAPDLAAIEPAMAEAPDGTYHRMGRATDLRDLVADCLVTHVLSDLADLLHRTGHLPEAIFWRLARAALPHAPSLRTDAAMVPAESLAAGLLGRTETHPAPNPLKEPAMTRLFHLNDTLIDPFGPDAPDLLAGRDPDRTRIALLMTDRAACLTQILRLRDAGASCHPIHPETPPDQARDLARRAGCDLMMTDAGLQGLGQHAPHAPSGVLIQTSSGTTGAPKIIARSWAAIQTEIDAYLQAFPQAAGMTPVIAAPITHSYGLIAGVLVGQARGHAPVVLDHANPRAILRQLAQFRDPLIYAAPPLLHVLARLAGAQGLHAVMSSGTVLPQRWFDAIRGASRQLFQQYGCSEAGCLAIAQNPDRPEDMGLPLPHVRLQAGRDAPGPVSVHAAGATVQTGDLGVIDARGHLIFAGRQAEVIDVAGLNVYPAHIETAALSLPGITDAVAFAVPDPVAHQRPALAYAGDIAEARLDAHLAALLSPRQRPVRLVRLPSLPRGANGKIARRALAETLLEAPT</sequence>
<dbReference type="Pfam" id="PF06276">
    <property type="entry name" value="FhuF"/>
    <property type="match status" value="1"/>
</dbReference>
<dbReference type="InterPro" id="IPR042099">
    <property type="entry name" value="ANL_N_sf"/>
</dbReference>
<dbReference type="GO" id="GO:0019290">
    <property type="term" value="P:siderophore biosynthetic process"/>
    <property type="evidence" value="ECO:0007669"/>
    <property type="project" value="InterPro"/>
</dbReference>
<feature type="domain" description="AMP-dependent synthetase/ligase" evidence="2">
    <location>
        <begin position="602"/>
        <end position="772"/>
    </location>
</feature>